<keyword evidence="2" id="KW-1185">Reference proteome</keyword>
<reference evidence="1 2" key="1">
    <citation type="journal article" date="2015" name="Antonie Van Leeuwenhoek">
        <title>Oricola cellulosilytica gen. nov., sp. nov., a cellulose-degrading bacterium of the family Phyllobacteriaceae isolated from surface seashore water, and emended descriptions of Mesorhizobium loti and Phyllobacterium myrsinacearum.</title>
        <authorList>
            <person name="Hameed A."/>
            <person name="Shahina M."/>
            <person name="Lai W.A."/>
            <person name="Lin S.Y."/>
            <person name="Young L.S."/>
            <person name="Liu Y.C."/>
            <person name="Hsu Y.H."/>
            <person name="Young C.C."/>
        </authorList>
    </citation>
    <scope>NUCLEOTIDE SEQUENCE [LARGE SCALE GENOMIC DNA]</scope>
    <source>
        <strain evidence="1 2">KCTC 52183</strain>
    </source>
</reference>
<dbReference type="EMBL" id="SJST01000003">
    <property type="protein sequence ID" value="TCD14122.1"/>
    <property type="molecule type" value="Genomic_DNA"/>
</dbReference>
<evidence type="ECO:0000313" key="2">
    <source>
        <dbReference type="Proteomes" id="UP000291301"/>
    </source>
</evidence>
<dbReference type="Proteomes" id="UP000291301">
    <property type="component" value="Unassembled WGS sequence"/>
</dbReference>
<accession>A0A4R0PA42</accession>
<gene>
    <name evidence="1" type="ORF">E0D97_08485</name>
</gene>
<dbReference type="AlphaFoldDB" id="A0A4R0PA42"/>
<organism evidence="1 2">
    <name type="scientific">Oricola cellulosilytica</name>
    <dbReference type="NCBI Taxonomy" id="1429082"/>
    <lineage>
        <taxon>Bacteria</taxon>
        <taxon>Pseudomonadati</taxon>
        <taxon>Pseudomonadota</taxon>
        <taxon>Alphaproteobacteria</taxon>
        <taxon>Hyphomicrobiales</taxon>
        <taxon>Ahrensiaceae</taxon>
        <taxon>Oricola</taxon>
    </lineage>
</organism>
<evidence type="ECO:0000313" key="1">
    <source>
        <dbReference type="EMBL" id="TCD14122.1"/>
    </source>
</evidence>
<dbReference type="RefSeq" id="WP_131567832.1">
    <property type="nucleotide sequence ID" value="NZ_JAINFK010000002.1"/>
</dbReference>
<comment type="caution">
    <text evidence="1">The sequence shown here is derived from an EMBL/GenBank/DDBJ whole genome shotgun (WGS) entry which is preliminary data.</text>
</comment>
<proteinExistence type="predicted"/>
<protein>
    <submittedName>
        <fullName evidence="1">Uncharacterized protein</fullName>
    </submittedName>
</protein>
<sequence>MSRHWLISIPFAFIILLGGLGPAGSDEHGKANVCEILGSLARAMPAAPAGGAGVSLGDYIECVKACKSEFSGPDLTVCIEGCRFIESGVVQGGVVQGDVVQGDVVQDSEEPGVAFSKKDELRKAVIRVAKMLLDLGIDELKCSSITTVDAACCRAWNNLLSTVKGGGNTFDAANRVLVECSGIG</sequence>
<name>A0A4R0PA42_9HYPH</name>